<evidence type="ECO:0000259" key="2">
    <source>
        <dbReference type="PROSITE" id="PS50943"/>
    </source>
</evidence>
<name>A0A512HFT0_9HYPH</name>
<evidence type="ECO:0000256" key="1">
    <source>
        <dbReference type="ARBA" id="ARBA00023125"/>
    </source>
</evidence>
<dbReference type="Gene3D" id="2.60.120.10">
    <property type="entry name" value="Jelly Rolls"/>
    <property type="match status" value="1"/>
</dbReference>
<dbReference type="Gene3D" id="1.10.260.40">
    <property type="entry name" value="lambda repressor-like DNA-binding domains"/>
    <property type="match status" value="1"/>
</dbReference>
<dbReference type="PANTHER" id="PTHR46797:SF10">
    <property type="entry name" value="BLR1115 PROTEIN"/>
    <property type="match status" value="1"/>
</dbReference>
<dbReference type="SUPFAM" id="SSF47413">
    <property type="entry name" value="lambda repressor-like DNA-binding domains"/>
    <property type="match status" value="1"/>
</dbReference>
<evidence type="ECO:0000313" key="3">
    <source>
        <dbReference type="EMBL" id="GEO84308.1"/>
    </source>
</evidence>
<dbReference type="SMART" id="SM00530">
    <property type="entry name" value="HTH_XRE"/>
    <property type="match status" value="1"/>
</dbReference>
<gene>
    <name evidence="3" type="ORF">RNA01_12400</name>
</gene>
<comment type="caution">
    <text evidence="3">The sequence shown here is derived from an EMBL/GenBank/DDBJ whole genome shotgun (WGS) entry which is preliminary data.</text>
</comment>
<dbReference type="PROSITE" id="PS50943">
    <property type="entry name" value="HTH_CROC1"/>
    <property type="match status" value="1"/>
</dbReference>
<dbReference type="EMBL" id="BJZP01000004">
    <property type="protein sequence ID" value="GEO84308.1"/>
    <property type="molecule type" value="Genomic_DNA"/>
</dbReference>
<dbReference type="Proteomes" id="UP000321717">
    <property type="component" value="Unassembled WGS sequence"/>
</dbReference>
<dbReference type="InterPro" id="IPR001387">
    <property type="entry name" value="Cro/C1-type_HTH"/>
</dbReference>
<organism evidence="3 4">
    <name type="scientific">Ciceribacter naphthalenivorans</name>
    <dbReference type="NCBI Taxonomy" id="1118451"/>
    <lineage>
        <taxon>Bacteria</taxon>
        <taxon>Pseudomonadati</taxon>
        <taxon>Pseudomonadota</taxon>
        <taxon>Alphaproteobacteria</taxon>
        <taxon>Hyphomicrobiales</taxon>
        <taxon>Rhizobiaceae</taxon>
        <taxon>Ciceribacter</taxon>
    </lineage>
</organism>
<reference evidence="3 4" key="1">
    <citation type="submission" date="2019-07" db="EMBL/GenBank/DDBJ databases">
        <title>Whole genome shotgun sequence of Rhizobium naphthalenivorans NBRC 107585.</title>
        <authorList>
            <person name="Hosoyama A."/>
            <person name="Uohara A."/>
            <person name="Ohji S."/>
            <person name="Ichikawa N."/>
        </authorList>
    </citation>
    <scope>NUCLEOTIDE SEQUENCE [LARGE SCALE GENOMIC DNA]</scope>
    <source>
        <strain evidence="3 4">NBRC 107585</strain>
    </source>
</reference>
<dbReference type="GO" id="GO:0005829">
    <property type="term" value="C:cytosol"/>
    <property type="evidence" value="ECO:0007669"/>
    <property type="project" value="TreeGrafter"/>
</dbReference>
<dbReference type="PANTHER" id="PTHR46797">
    <property type="entry name" value="HTH-TYPE TRANSCRIPTIONAL REGULATOR"/>
    <property type="match status" value="1"/>
</dbReference>
<protein>
    <submittedName>
        <fullName evidence="3">LacI family transcriptional regulator</fullName>
    </submittedName>
</protein>
<dbReference type="RefSeq" id="WP_147179087.1">
    <property type="nucleotide sequence ID" value="NZ_BJZP01000004.1"/>
</dbReference>
<dbReference type="InterPro" id="IPR010982">
    <property type="entry name" value="Lambda_DNA-bd_dom_sf"/>
</dbReference>
<dbReference type="InterPro" id="IPR050807">
    <property type="entry name" value="TransReg_Diox_bact_type"/>
</dbReference>
<sequence length="189" mass="20487">MSNLSDNLDRCLGERIRLERLAHGWSLSDLATRADVSRAMIHKVERGESSPTAALLGKLAGALSLSVSTLIARAEASGSRLMRANDQQVWVDPETGYRRRLVSPVVDMPLEIVSVDLPPGGAVPYGAAAFTFLRQMIWVLEGSLTFIEGETVHRLSTGDCLALGPPCDCCFSNETGRPCRYAVVLLKSD</sequence>
<dbReference type="AlphaFoldDB" id="A0A512HFT0"/>
<dbReference type="OrthoDB" id="189170at2"/>
<evidence type="ECO:0000313" key="4">
    <source>
        <dbReference type="Proteomes" id="UP000321717"/>
    </source>
</evidence>
<dbReference type="SUPFAM" id="SSF51182">
    <property type="entry name" value="RmlC-like cupins"/>
    <property type="match status" value="1"/>
</dbReference>
<dbReference type="Pfam" id="PF01381">
    <property type="entry name" value="HTH_3"/>
    <property type="match status" value="1"/>
</dbReference>
<keyword evidence="1" id="KW-0238">DNA-binding</keyword>
<dbReference type="GO" id="GO:0003700">
    <property type="term" value="F:DNA-binding transcription factor activity"/>
    <property type="evidence" value="ECO:0007669"/>
    <property type="project" value="TreeGrafter"/>
</dbReference>
<proteinExistence type="predicted"/>
<dbReference type="GO" id="GO:0003677">
    <property type="term" value="F:DNA binding"/>
    <property type="evidence" value="ECO:0007669"/>
    <property type="project" value="UniProtKB-KW"/>
</dbReference>
<dbReference type="CDD" id="cd02209">
    <property type="entry name" value="cupin_XRE_C"/>
    <property type="match status" value="1"/>
</dbReference>
<feature type="domain" description="HTH cro/C1-type" evidence="2">
    <location>
        <begin position="16"/>
        <end position="70"/>
    </location>
</feature>
<keyword evidence="4" id="KW-1185">Reference proteome</keyword>
<accession>A0A512HFT0</accession>
<dbReference type="InterPro" id="IPR014710">
    <property type="entry name" value="RmlC-like_jellyroll"/>
</dbReference>
<dbReference type="CDD" id="cd00093">
    <property type="entry name" value="HTH_XRE"/>
    <property type="match status" value="1"/>
</dbReference>
<dbReference type="InterPro" id="IPR011051">
    <property type="entry name" value="RmlC_Cupin_sf"/>
</dbReference>